<dbReference type="SMART" id="SM00066">
    <property type="entry name" value="GAL4"/>
    <property type="match status" value="1"/>
</dbReference>
<keyword evidence="4" id="KW-0804">Transcription</keyword>
<dbReference type="InterPro" id="IPR050987">
    <property type="entry name" value="AtrR-like"/>
</dbReference>
<dbReference type="InterPro" id="IPR001138">
    <property type="entry name" value="Zn2Cys6_DnaBD"/>
</dbReference>
<accession>B6QK12</accession>
<organism evidence="7 8">
    <name type="scientific">Talaromyces marneffei (strain ATCC 18224 / CBS 334.59 / QM 7333)</name>
    <name type="common">Penicillium marneffei</name>
    <dbReference type="NCBI Taxonomy" id="441960"/>
    <lineage>
        <taxon>Eukaryota</taxon>
        <taxon>Fungi</taxon>
        <taxon>Dikarya</taxon>
        <taxon>Ascomycota</taxon>
        <taxon>Pezizomycotina</taxon>
        <taxon>Eurotiomycetes</taxon>
        <taxon>Eurotiomycetidae</taxon>
        <taxon>Eurotiales</taxon>
        <taxon>Trichocomaceae</taxon>
        <taxon>Talaromyces</taxon>
        <taxon>Talaromyces sect. Talaromyces</taxon>
    </lineage>
</organism>
<dbReference type="Pfam" id="PF00172">
    <property type="entry name" value="Zn_clus"/>
    <property type="match status" value="1"/>
</dbReference>
<dbReference type="GO" id="GO:0003677">
    <property type="term" value="F:DNA binding"/>
    <property type="evidence" value="ECO:0007669"/>
    <property type="project" value="UniProtKB-KW"/>
</dbReference>
<keyword evidence="3" id="KW-0238">DNA-binding</keyword>
<gene>
    <name evidence="7" type="ORF">PMAA_091730</name>
</gene>
<keyword evidence="8" id="KW-1185">Reference proteome</keyword>
<dbReference type="PANTHER" id="PTHR46910">
    <property type="entry name" value="TRANSCRIPTION FACTOR PDR1"/>
    <property type="match status" value="1"/>
</dbReference>
<dbReference type="GO" id="GO:0000981">
    <property type="term" value="F:DNA-binding transcription factor activity, RNA polymerase II-specific"/>
    <property type="evidence" value="ECO:0007669"/>
    <property type="project" value="InterPro"/>
</dbReference>
<dbReference type="PANTHER" id="PTHR46910:SF18">
    <property type="entry name" value="ZN(II)2CYS6 TRANSCRIPTION FACTOR (EUROFUNG)"/>
    <property type="match status" value="1"/>
</dbReference>
<dbReference type="Pfam" id="PF04082">
    <property type="entry name" value="Fungal_trans"/>
    <property type="match status" value="1"/>
</dbReference>
<proteinExistence type="predicted"/>
<evidence type="ECO:0000259" key="6">
    <source>
        <dbReference type="PROSITE" id="PS50048"/>
    </source>
</evidence>
<protein>
    <submittedName>
        <fullName evidence="7">C6 transcription factor, putative</fullName>
    </submittedName>
</protein>
<evidence type="ECO:0000256" key="4">
    <source>
        <dbReference type="ARBA" id="ARBA00023163"/>
    </source>
</evidence>
<dbReference type="Gene3D" id="4.10.240.10">
    <property type="entry name" value="Zn(2)-C6 fungal-type DNA-binding domain"/>
    <property type="match status" value="1"/>
</dbReference>
<dbReference type="CDD" id="cd12148">
    <property type="entry name" value="fungal_TF_MHR"/>
    <property type="match status" value="1"/>
</dbReference>
<feature type="domain" description="Zn(2)-C6 fungal-type" evidence="6">
    <location>
        <begin position="18"/>
        <end position="51"/>
    </location>
</feature>
<keyword evidence="5" id="KW-0539">Nucleus</keyword>
<dbReference type="SUPFAM" id="SSF57701">
    <property type="entry name" value="Zn2/Cys6 DNA-binding domain"/>
    <property type="match status" value="1"/>
</dbReference>
<dbReference type="GO" id="GO:0006351">
    <property type="term" value="P:DNA-templated transcription"/>
    <property type="evidence" value="ECO:0007669"/>
    <property type="project" value="InterPro"/>
</dbReference>
<evidence type="ECO:0000256" key="3">
    <source>
        <dbReference type="ARBA" id="ARBA00023125"/>
    </source>
</evidence>
<dbReference type="PROSITE" id="PS50048">
    <property type="entry name" value="ZN2_CY6_FUNGAL_2"/>
    <property type="match status" value="1"/>
</dbReference>
<dbReference type="CDD" id="cd00067">
    <property type="entry name" value="GAL4"/>
    <property type="match status" value="1"/>
</dbReference>
<dbReference type="InterPro" id="IPR036864">
    <property type="entry name" value="Zn2-C6_fun-type_DNA-bd_sf"/>
</dbReference>
<dbReference type="GO" id="GO:0005634">
    <property type="term" value="C:nucleus"/>
    <property type="evidence" value="ECO:0007669"/>
    <property type="project" value="UniProtKB-SubCell"/>
</dbReference>
<evidence type="ECO:0000256" key="1">
    <source>
        <dbReference type="ARBA" id="ARBA00022723"/>
    </source>
</evidence>
<dbReference type="HOGENOM" id="CLU_016203_0_0_1"/>
<evidence type="ECO:0000256" key="2">
    <source>
        <dbReference type="ARBA" id="ARBA00023015"/>
    </source>
</evidence>
<keyword evidence="2" id="KW-0805">Transcription regulation</keyword>
<dbReference type="EMBL" id="DS995902">
    <property type="protein sequence ID" value="EEA22544.1"/>
    <property type="molecule type" value="Genomic_DNA"/>
</dbReference>
<dbReference type="VEuPathDB" id="FungiDB:PMAA_091730"/>
<dbReference type="OrthoDB" id="2123952at2759"/>
<evidence type="ECO:0000313" key="8">
    <source>
        <dbReference type="Proteomes" id="UP000001294"/>
    </source>
</evidence>
<dbReference type="InterPro" id="IPR007219">
    <property type="entry name" value="XnlR_reg_dom"/>
</dbReference>
<reference evidence="8" key="1">
    <citation type="journal article" date="2015" name="Genome Announc.">
        <title>Genome sequence of the AIDS-associated pathogen Penicillium marneffei (ATCC18224) and its near taxonomic relative Talaromyces stipitatus (ATCC10500).</title>
        <authorList>
            <person name="Nierman W.C."/>
            <person name="Fedorova-Abrams N.D."/>
            <person name="Andrianopoulos A."/>
        </authorList>
    </citation>
    <scope>NUCLEOTIDE SEQUENCE [LARGE SCALE GENOMIC DNA]</scope>
    <source>
        <strain evidence="8">ATCC 18224 / CBS 334.59 / QM 7333</strain>
    </source>
</reference>
<dbReference type="GO" id="GO:0008270">
    <property type="term" value="F:zinc ion binding"/>
    <property type="evidence" value="ECO:0007669"/>
    <property type="project" value="InterPro"/>
</dbReference>
<name>B6QK12_TALMQ</name>
<evidence type="ECO:0000256" key="5">
    <source>
        <dbReference type="ARBA" id="ARBA00023242"/>
    </source>
</evidence>
<evidence type="ECO:0000313" key="7">
    <source>
        <dbReference type="EMBL" id="EEA22544.1"/>
    </source>
</evidence>
<dbReference type="PhylomeDB" id="B6QK12"/>
<dbReference type="AlphaFoldDB" id="B6QK12"/>
<sequence length="540" mass="61453">MVPRAASSNAKSRRTSRACDFCHKRGRRCKKDTESPLQCTTCIDFGVACTWSRVPAKRGTKPRSGNKAAPWTLSETKHGSIELIEQLIDNFFEAVYPVAITIHEQTFRDRWNTGKMPDSRGSYARLMAMCAVSALRIKNGAVLKERSVPNDLNPRLYFDETLQALPDNVNEFEEFESLQATGLACLTALHYSDGPLLHQILGLYHAVVAEQGFGDEKRWPRGLSEIDAEERRRLFWHMYRLEVHTSLVIGHVVRCPELQSSVAYPTIQDIDSMDPEDRSDSEWLSGWNFVTDLYRGIEHVIAQFKYRRASVNLDRRRLSTSFVLDYDPQKKILDPLAAAREDLPDRFKKAMPVSYNTRRNRCGYQTANIACTYQLLRMVTFSAYHTTTLYEACQTVLELIDEISNIPIEYLRAMGLAMLQELSGFGHILSSFINEGLSKSDYYHLRTVMLCMSELLEILSSCMASATEAGQRLRAYVEDIDRLLDIPQTPDRQTPTEEDDGQSQAVDNTLDLLSPDLLVPLDILQRIPWPAAWEESVGLF</sequence>
<keyword evidence="1" id="KW-0479">Metal-binding</keyword>
<dbReference type="Proteomes" id="UP000001294">
    <property type="component" value="Unassembled WGS sequence"/>
</dbReference>